<organism evidence="1">
    <name type="scientific">bioreactor metagenome</name>
    <dbReference type="NCBI Taxonomy" id="1076179"/>
    <lineage>
        <taxon>unclassified sequences</taxon>
        <taxon>metagenomes</taxon>
        <taxon>ecological metagenomes</taxon>
    </lineage>
</organism>
<dbReference type="AlphaFoldDB" id="A0A645J4V7"/>
<comment type="caution">
    <text evidence="1">The sequence shown here is derived from an EMBL/GenBank/DDBJ whole genome shotgun (WGS) entry which is preliminary data.</text>
</comment>
<name>A0A645J4V7_9ZZZZ</name>
<protein>
    <submittedName>
        <fullName evidence="1">Uncharacterized protein</fullName>
    </submittedName>
</protein>
<sequence>MNEYSEESPRCSYLRKLLFDYIKKDTSLPDTTDVAGVLAQYQDEHIGYIRQDHMFAKELESVLPYGYMADLG</sequence>
<accession>A0A645J4V7</accession>
<reference evidence="1" key="1">
    <citation type="submission" date="2019-08" db="EMBL/GenBank/DDBJ databases">
        <authorList>
            <person name="Kucharzyk K."/>
            <person name="Murdoch R.W."/>
            <person name="Higgins S."/>
            <person name="Loffler F."/>
        </authorList>
    </citation>
    <scope>NUCLEOTIDE SEQUENCE</scope>
</reference>
<gene>
    <name evidence="1" type="ORF">SDC9_205423</name>
</gene>
<dbReference type="EMBL" id="VSSQ01129648">
    <property type="protein sequence ID" value="MPN57729.1"/>
    <property type="molecule type" value="Genomic_DNA"/>
</dbReference>
<proteinExistence type="predicted"/>
<evidence type="ECO:0000313" key="1">
    <source>
        <dbReference type="EMBL" id="MPN57729.1"/>
    </source>
</evidence>